<dbReference type="SMART" id="SM00490">
    <property type="entry name" value="HELICc"/>
    <property type="match status" value="1"/>
</dbReference>
<dbReference type="GO" id="GO:0070125">
    <property type="term" value="P:mitochondrial translational elongation"/>
    <property type="evidence" value="ECO:0007669"/>
    <property type="project" value="TreeGrafter"/>
</dbReference>
<dbReference type="AlphaFoldDB" id="A0A1E4RCA6"/>
<reference evidence="6" key="1">
    <citation type="submission" date="2016-05" db="EMBL/GenBank/DDBJ databases">
        <title>Comparative genomics of biotechnologically important yeasts.</title>
        <authorList>
            <consortium name="DOE Joint Genome Institute"/>
            <person name="Riley R."/>
            <person name="Haridas S."/>
            <person name="Wolfe K.H."/>
            <person name="Lopes M.R."/>
            <person name="Hittinger C.T."/>
            <person name="Goker M."/>
            <person name="Salamov A."/>
            <person name="Wisecaver J."/>
            <person name="Long T.M."/>
            <person name="Aerts A.L."/>
            <person name="Barry K."/>
            <person name="Choi C."/>
            <person name="Clum A."/>
            <person name="Coughlan A.Y."/>
            <person name="Deshpande S."/>
            <person name="Douglass A.P."/>
            <person name="Hanson S.J."/>
            <person name="Klenk H.-P."/>
            <person name="Labutti K."/>
            <person name="Lapidus A."/>
            <person name="Lindquist E."/>
            <person name="Lipzen A."/>
            <person name="Meier-Kolthoff J.P."/>
            <person name="Ohm R.A."/>
            <person name="Otillar R.P."/>
            <person name="Pangilinan J."/>
            <person name="Peng Y."/>
            <person name="Rokas A."/>
            <person name="Rosa C.A."/>
            <person name="Scheuner C."/>
            <person name="Sibirny A.A."/>
            <person name="Slot J.C."/>
            <person name="Stielow J.B."/>
            <person name="Sun H."/>
            <person name="Kurtzman C.P."/>
            <person name="Blackwell M."/>
            <person name="Grigoriev I.V."/>
            <person name="Jeffries T.W."/>
        </authorList>
    </citation>
    <scope>NUCLEOTIDE SEQUENCE [LARGE SCALE GENOMIC DNA]</scope>
    <source>
        <strain evidence="6">NRRL Y-1933</strain>
    </source>
</reference>
<accession>A0A1E4RCA6</accession>
<keyword evidence="1" id="KW-0067">ATP-binding</keyword>
<gene>
    <name evidence="5" type="ORF">HYPBUDRAFT_154191</name>
</gene>
<dbReference type="InterPro" id="IPR027417">
    <property type="entry name" value="P-loop_NTPase"/>
</dbReference>
<evidence type="ECO:0000313" key="5">
    <source>
        <dbReference type="EMBL" id="ODV64880.1"/>
    </source>
</evidence>
<dbReference type="Gene3D" id="3.40.50.300">
    <property type="entry name" value="P-loop containing nucleotide triphosphate hydrolases"/>
    <property type="match status" value="2"/>
</dbReference>
<dbReference type="Pfam" id="PF00271">
    <property type="entry name" value="Helicase_C"/>
    <property type="match status" value="1"/>
</dbReference>
<dbReference type="GO" id="GO:0061749">
    <property type="term" value="F:forked DNA-dependent helicase activity"/>
    <property type="evidence" value="ECO:0007669"/>
    <property type="project" value="TreeGrafter"/>
</dbReference>
<keyword evidence="6" id="KW-1185">Reference proteome</keyword>
<dbReference type="GO" id="GO:0005759">
    <property type="term" value="C:mitochondrial matrix"/>
    <property type="evidence" value="ECO:0007669"/>
    <property type="project" value="TreeGrafter"/>
</dbReference>
<keyword evidence="5" id="KW-0378">Hydrolase</keyword>
<sequence length="584" mass="67028">MNLNVDIDMRKSKPSPDSDVIVASIPTLVRKTRLEWYNPKDFKLIILDECHHATASSWSKILKYFNADSPELEIYVLGFTATLERSDGRSLGTIFDEIVFNRGLLTMVQNGELADAKFSCVDIDVDLTKVATKKDDYEITSLSEAINTDKVNLLVAMSYIKLKEKYGFNSTLMFCVDIAHCKTLCGVLQRHGINAQYVTGDTAKHERASIINDFKNGIIEVLCNVMVFTEGTDIPNIDSLFLARPTKSRPLLVQMIGRGLRLHKGKKYCHIVDIAGTRGTGVQSVPRLFSLPTDYQIRDKTFQDLSKEKEEYDIEQEKLKLQEIIKKEKLRRLEEEATFLKTKRLGQLRTDLNLKFTTFDGFISLESESVTEFNNDQLVNKILRESSIDWVRFEYDSWGCQCGNDKFLLLRRKTVNETDYHFVLSLNVFHSAREREVFKYSIPNYYQESELEQNSNLRTVCAKAESLISTILPVYRNFQHKSAITKKQADYLSRKMNTKLGHYYTKTPELETKLKSSIQMFDKDRASKLIFAFKFSLKSLWIRWELQRLLGPDNRTQRTVKKLVGKDGLTGISSSAAHSFAANS</sequence>
<dbReference type="InterPro" id="IPR050742">
    <property type="entry name" value="Helicase_Restrict-Modif_Enz"/>
</dbReference>
<dbReference type="GO" id="GO:0016787">
    <property type="term" value="F:hydrolase activity"/>
    <property type="evidence" value="ECO:0007669"/>
    <property type="project" value="UniProtKB-KW"/>
</dbReference>
<evidence type="ECO:0000256" key="2">
    <source>
        <dbReference type="SAM" id="Coils"/>
    </source>
</evidence>
<dbReference type="GO" id="GO:0032042">
    <property type="term" value="P:mitochondrial DNA metabolic process"/>
    <property type="evidence" value="ECO:0007669"/>
    <property type="project" value="TreeGrafter"/>
</dbReference>
<dbReference type="OrthoDB" id="16911at2759"/>
<name>A0A1E4RCA6_9ASCO</name>
<dbReference type="InterPro" id="IPR006935">
    <property type="entry name" value="Helicase/UvrB_N"/>
</dbReference>
<keyword evidence="2" id="KW-0175">Coiled coil</keyword>
<evidence type="ECO:0000313" key="6">
    <source>
        <dbReference type="Proteomes" id="UP000095085"/>
    </source>
</evidence>
<dbReference type="Proteomes" id="UP000095085">
    <property type="component" value="Unassembled WGS sequence"/>
</dbReference>
<keyword evidence="1" id="KW-0347">Helicase</keyword>
<dbReference type="GeneID" id="30996493"/>
<dbReference type="SUPFAM" id="SSF52540">
    <property type="entry name" value="P-loop containing nucleoside triphosphate hydrolases"/>
    <property type="match status" value="1"/>
</dbReference>
<dbReference type="PANTHER" id="PTHR47396:SF1">
    <property type="entry name" value="ATP-DEPENDENT HELICASE IRC3-RELATED"/>
    <property type="match status" value="1"/>
</dbReference>
<feature type="domain" description="Helicase ATP-binding" evidence="3">
    <location>
        <begin position="1"/>
        <end position="101"/>
    </location>
</feature>
<dbReference type="CDD" id="cd18799">
    <property type="entry name" value="SF2_C_EcoAI-like"/>
    <property type="match status" value="1"/>
</dbReference>
<dbReference type="Pfam" id="PF04851">
    <property type="entry name" value="ResIII"/>
    <property type="match status" value="1"/>
</dbReference>
<protein>
    <submittedName>
        <fullName evidence="5">p-loop containing nucleoside triphosphate hydrolase protein</fullName>
    </submittedName>
</protein>
<evidence type="ECO:0000259" key="3">
    <source>
        <dbReference type="PROSITE" id="PS51192"/>
    </source>
</evidence>
<dbReference type="PROSITE" id="PS51192">
    <property type="entry name" value="HELICASE_ATP_BIND_1"/>
    <property type="match status" value="1"/>
</dbReference>
<feature type="domain" description="Helicase C-terminal" evidence="4">
    <location>
        <begin position="154"/>
        <end position="320"/>
    </location>
</feature>
<dbReference type="EMBL" id="KV454546">
    <property type="protein sequence ID" value="ODV64880.1"/>
    <property type="molecule type" value="Genomic_DNA"/>
</dbReference>
<dbReference type="InterPro" id="IPR001650">
    <property type="entry name" value="Helicase_C-like"/>
</dbReference>
<dbReference type="GO" id="GO:0036121">
    <property type="term" value="F:double-stranded DNA helicase activity"/>
    <property type="evidence" value="ECO:0007669"/>
    <property type="project" value="TreeGrafter"/>
</dbReference>
<dbReference type="PANTHER" id="PTHR47396">
    <property type="entry name" value="TYPE I RESTRICTION ENZYME ECOKI R PROTEIN"/>
    <property type="match status" value="1"/>
</dbReference>
<dbReference type="STRING" id="984485.A0A1E4RCA6"/>
<evidence type="ECO:0000256" key="1">
    <source>
        <dbReference type="ARBA" id="ARBA00022806"/>
    </source>
</evidence>
<dbReference type="PROSITE" id="PS51194">
    <property type="entry name" value="HELICASE_CTER"/>
    <property type="match status" value="1"/>
</dbReference>
<feature type="coiled-coil region" evidence="2">
    <location>
        <begin position="302"/>
        <end position="336"/>
    </location>
</feature>
<dbReference type="InterPro" id="IPR014001">
    <property type="entry name" value="Helicase_ATP-bd"/>
</dbReference>
<keyword evidence="1" id="KW-0547">Nucleotide-binding</keyword>
<evidence type="ECO:0000259" key="4">
    <source>
        <dbReference type="PROSITE" id="PS51194"/>
    </source>
</evidence>
<proteinExistence type="predicted"/>
<organism evidence="5 6">
    <name type="scientific">Hyphopichia burtonii NRRL Y-1933</name>
    <dbReference type="NCBI Taxonomy" id="984485"/>
    <lineage>
        <taxon>Eukaryota</taxon>
        <taxon>Fungi</taxon>
        <taxon>Dikarya</taxon>
        <taxon>Ascomycota</taxon>
        <taxon>Saccharomycotina</taxon>
        <taxon>Pichiomycetes</taxon>
        <taxon>Debaryomycetaceae</taxon>
        <taxon>Hyphopichia</taxon>
    </lineage>
</organism>
<dbReference type="GO" id="GO:0005524">
    <property type="term" value="F:ATP binding"/>
    <property type="evidence" value="ECO:0007669"/>
    <property type="project" value="InterPro"/>
</dbReference>
<dbReference type="GO" id="GO:0000403">
    <property type="term" value="F:Y-form DNA binding"/>
    <property type="evidence" value="ECO:0007669"/>
    <property type="project" value="TreeGrafter"/>
</dbReference>
<dbReference type="RefSeq" id="XP_020073947.1">
    <property type="nucleotide sequence ID" value="XM_020221944.1"/>
</dbReference>